<gene>
    <name evidence="5" type="ORF">R1sor_024249</name>
</gene>
<feature type="domain" description="FLYWCH-type" evidence="4">
    <location>
        <begin position="8"/>
        <end position="65"/>
    </location>
</feature>
<dbReference type="AlphaFoldDB" id="A0ABD3GQQ8"/>
<proteinExistence type="predicted"/>
<evidence type="ECO:0000259" key="4">
    <source>
        <dbReference type="Pfam" id="PF04500"/>
    </source>
</evidence>
<organism evidence="5 6">
    <name type="scientific">Riccia sorocarpa</name>
    <dbReference type="NCBI Taxonomy" id="122646"/>
    <lineage>
        <taxon>Eukaryota</taxon>
        <taxon>Viridiplantae</taxon>
        <taxon>Streptophyta</taxon>
        <taxon>Embryophyta</taxon>
        <taxon>Marchantiophyta</taxon>
        <taxon>Marchantiopsida</taxon>
        <taxon>Marchantiidae</taxon>
        <taxon>Marchantiales</taxon>
        <taxon>Ricciaceae</taxon>
        <taxon>Riccia</taxon>
    </lineage>
</organism>
<keyword evidence="2" id="KW-0863">Zinc-finger</keyword>
<evidence type="ECO:0000313" key="6">
    <source>
        <dbReference type="Proteomes" id="UP001633002"/>
    </source>
</evidence>
<accession>A0ABD3GQQ8</accession>
<dbReference type="EMBL" id="JBJQOH010000007">
    <property type="protein sequence ID" value="KAL3681293.1"/>
    <property type="molecule type" value="Genomic_DNA"/>
</dbReference>
<dbReference type="Pfam" id="PF04500">
    <property type="entry name" value="FLYWCH"/>
    <property type="match status" value="1"/>
</dbReference>
<keyword evidence="3" id="KW-0862">Zinc</keyword>
<dbReference type="Gene3D" id="2.20.25.240">
    <property type="match status" value="1"/>
</dbReference>
<keyword evidence="1" id="KW-0479">Metal-binding</keyword>
<comment type="caution">
    <text evidence="5">The sequence shown here is derived from an EMBL/GenBank/DDBJ whole genome shotgun (WGS) entry which is preliminary data.</text>
</comment>
<reference evidence="5 6" key="1">
    <citation type="submission" date="2024-09" db="EMBL/GenBank/DDBJ databases">
        <title>Chromosome-scale assembly of Riccia sorocarpa.</title>
        <authorList>
            <person name="Paukszto L."/>
        </authorList>
    </citation>
    <scope>NUCLEOTIDE SEQUENCE [LARGE SCALE GENOMIC DNA]</scope>
    <source>
        <strain evidence="5">LP-2024</strain>
        <tissue evidence="5">Aerial parts of the thallus</tissue>
    </source>
</reference>
<sequence length="208" mass="23493">MDQIFRFKTSRGRDAISFNGYSYRLDRRSASGDLFWRCLTNGCRGRLQTDEEMNQPVVRGADHSHPSSIEDGMIRVAYTRMRERAVAETTPIPQIYQEEANRLASTEAASAMLPVLQSIDTALYRARRQCLPPLPDDRADIVVPESLRFTEAGESFVLLQMLNNDIMVFGSPADFDVVCVATHVYMDGDIDILEYLKEVGCIIADRMS</sequence>
<name>A0ABD3GQQ8_9MARC</name>
<evidence type="ECO:0000313" key="5">
    <source>
        <dbReference type="EMBL" id="KAL3681293.1"/>
    </source>
</evidence>
<dbReference type="InterPro" id="IPR007588">
    <property type="entry name" value="Znf_FLYWCH"/>
</dbReference>
<dbReference type="GO" id="GO:0008270">
    <property type="term" value="F:zinc ion binding"/>
    <property type="evidence" value="ECO:0007669"/>
    <property type="project" value="UniProtKB-KW"/>
</dbReference>
<keyword evidence="6" id="KW-1185">Reference proteome</keyword>
<evidence type="ECO:0000256" key="3">
    <source>
        <dbReference type="ARBA" id="ARBA00022833"/>
    </source>
</evidence>
<protein>
    <recommendedName>
        <fullName evidence="4">FLYWCH-type domain-containing protein</fullName>
    </recommendedName>
</protein>
<dbReference type="Proteomes" id="UP001633002">
    <property type="component" value="Unassembled WGS sequence"/>
</dbReference>
<evidence type="ECO:0000256" key="1">
    <source>
        <dbReference type="ARBA" id="ARBA00022723"/>
    </source>
</evidence>
<evidence type="ECO:0000256" key="2">
    <source>
        <dbReference type="ARBA" id="ARBA00022771"/>
    </source>
</evidence>